<evidence type="ECO:0000256" key="1">
    <source>
        <dbReference type="ARBA" id="ARBA00022814"/>
    </source>
</evidence>
<dbReference type="GO" id="GO:0031564">
    <property type="term" value="P:transcription antitermination"/>
    <property type="evidence" value="ECO:0007669"/>
    <property type="project" value="UniProtKB-KW"/>
</dbReference>
<dbReference type="AlphaFoldDB" id="A0A5C6LRH8"/>
<dbReference type="InterPro" id="IPR036735">
    <property type="entry name" value="NGN_dom_sf"/>
</dbReference>
<evidence type="ECO:0000259" key="4">
    <source>
        <dbReference type="Pfam" id="PF02357"/>
    </source>
</evidence>
<dbReference type="PANTHER" id="PTHR30265:SF4">
    <property type="entry name" value="KOW MOTIF FAMILY PROTEIN, EXPRESSED"/>
    <property type="match status" value="1"/>
</dbReference>
<dbReference type="InterPro" id="IPR006645">
    <property type="entry name" value="NGN-like_dom"/>
</dbReference>
<sequence length="174" mass="20114">MSKFNVGWYLLYTRPRQEARVAKEMADKNIQIYLPYTTVRRRWTDRIKVLEVPLFPSYVFVRLTNMHEFYYGSNLESACSYVRFGNEVARVSDAAVEAVRTIAKAGNNLEVSSERFTPGQQMTIKEGPLCGLNCEVIQYKGKDKILVRVHMLQRSIIADMPANVLIPFEEQQQL</sequence>
<comment type="caution">
    <text evidence="5">The sequence shown here is derived from an EMBL/GenBank/DDBJ whole genome shotgun (WGS) entry which is preliminary data.</text>
</comment>
<name>A0A5C6LRH8_9BACT</name>
<dbReference type="PANTHER" id="PTHR30265">
    <property type="entry name" value="RHO-INTERACTING TRANSCRIPTION TERMINATION FACTOR NUSG"/>
    <property type="match status" value="1"/>
</dbReference>
<accession>A0A5C6LRH8</accession>
<keyword evidence="3" id="KW-0804">Transcription</keyword>
<keyword evidence="6" id="KW-1185">Reference proteome</keyword>
<feature type="domain" description="NusG-like N-terminal" evidence="4">
    <location>
        <begin position="8"/>
        <end position="99"/>
    </location>
</feature>
<dbReference type="RefSeq" id="WP_146305800.1">
    <property type="nucleotide sequence ID" value="NZ_VOHS01000012.1"/>
</dbReference>
<evidence type="ECO:0000313" key="5">
    <source>
        <dbReference type="EMBL" id="TWV99920.1"/>
    </source>
</evidence>
<reference evidence="5 6" key="1">
    <citation type="submission" date="2019-08" db="EMBL/GenBank/DDBJ databases">
        <title>Whole genome sequencing of chitin degrading bacteria Chitinophaga pinensis YS16.</title>
        <authorList>
            <person name="Singh R.P."/>
            <person name="Manchanda G."/>
            <person name="Maurya I.K."/>
            <person name="Joshi N.K."/>
            <person name="Srivastava A.K."/>
        </authorList>
    </citation>
    <scope>NUCLEOTIDE SEQUENCE [LARGE SCALE GENOMIC DNA]</scope>
    <source>
        <strain evidence="5 6">YS-16</strain>
    </source>
</reference>
<dbReference type="CDD" id="cd09895">
    <property type="entry name" value="NGN_SP_UpxY"/>
    <property type="match status" value="1"/>
</dbReference>
<keyword evidence="2" id="KW-0805">Transcription regulation</keyword>
<protein>
    <submittedName>
        <fullName evidence="5">UpxY family transcription antiterminator</fullName>
    </submittedName>
</protein>
<evidence type="ECO:0000313" key="6">
    <source>
        <dbReference type="Proteomes" id="UP000318815"/>
    </source>
</evidence>
<evidence type="ECO:0000256" key="3">
    <source>
        <dbReference type="ARBA" id="ARBA00023163"/>
    </source>
</evidence>
<dbReference type="GO" id="GO:0006354">
    <property type="term" value="P:DNA-templated transcription elongation"/>
    <property type="evidence" value="ECO:0007669"/>
    <property type="project" value="InterPro"/>
</dbReference>
<dbReference type="InterPro" id="IPR043425">
    <property type="entry name" value="NusG-like"/>
</dbReference>
<keyword evidence="1" id="KW-0889">Transcription antitermination</keyword>
<dbReference type="Proteomes" id="UP000318815">
    <property type="component" value="Unassembled WGS sequence"/>
</dbReference>
<dbReference type="Gene3D" id="3.30.70.940">
    <property type="entry name" value="NusG, N-terminal domain"/>
    <property type="match status" value="1"/>
</dbReference>
<dbReference type="Pfam" id="PF02357">
    <property type="entry name" value="NusG"/>
    <property type="match status" value="1"/>
</dbReference>
<dbReference type="OrthoDB" id="9796143at2"/>
<dbReference type="NCBIfam" id="NF033644">
    <property type="entry name" value="antiterm_UpxY"/>
    <property type="match status" value="1"/>
</dbReference>
<gene>
    <name evidence="5" type="ORF">FEF09_14600</name>
</gene>
<proteinExistence type="predicted"/>
<organism evidence="5 6">
    <name type="scientific">Chitinophaga pinensis</name>
    <dbReference type="NCBI Taxonomy" id="79329"/>
    <lineage>
        <taxon>Bacteria</taxon>
        <taxon>Pseudomonadati</taxon>
        <taxon>Bacteroidota</taxon>
        <taxon>Chitinophagia</taxon>
        <taxon>Chitinophagales</taxon>
        <taxon>Chitinophagaceae</taxon>
        <taxon>Chitinophaga</taxon>
    </lineage>
</organism>
<evidence type="ECO:0000256" key="2">
    <source>
        <dbReference type="ARBA" id="ARBA00023015"/>
    </source>
</evidence>
<dbReference type="EMBL" id="VOHS01000012">
    <property type="protein sequence ID" value="TWV99920.1"/>
    <property type="molecule type" value="Genomic_DNA"/>
</dbReference>
<dbReference type="SUPFAM" id="SSF82679">
    <property type="entry name" value="N-utilization substance G protein NusG, N-terminal domain"/>
    <property type="match status" value="1"/>
</dbReference>